<evidence type="ECO:0000313" key="2">
    <source>
        <dbReference type="EMBL" id="KZV22365.1"/>
    </source>
</evidence>
<accession>A0A2Z7AKK9</accession>
<name>A0A2Z7AKK9_9LAMI</name>
<organism evidence="2 3">
    <name type="scientific">Dorcoceras hygrometricum</name>
    <dbReference type="NCBI Taxonomy" id="472368"/>
    <lineage>
        <taxon>Eukaryota</taxon>
        <taxon>Viridiplantae</taxon>
        <taxon>Streptophyta</taxon>
        <taxon>Embryophyta</taxon>
        <taxon>Tracheophyta</taxon>
        <taxon>Spermatophyta</taxon>
        <taxon>Magnoliopsida</taxon>
        <taxon>eudicotyledons</taxon>
        <taxon>Gunneridae</taxon>
        <taxon>Pentapetalae</taxon>
        <taxon>asterids</taxon>
        <taxon>lamiids</taxon>
        <taxon>Lamiales</taxon>
        <taxon>Gesneriaceae</taxon>
        <taxon>Didymocarpoideae</taxon>
        <taxon>Trichosporeae</taxon>
        <taxon>Loxocarpinae</taxon>
        <taxon>Dorcoceras</taxon>
    </lineage>
</organism>
<reference evidence="2 3" key="1">
    <citation type="journal article" date="2015" name="Proc. Natl. Acad. Sci. U.S.A.">
        <title>The resurrection genome of Boea hygrometrica: A blueprint for survival of dehydration.</title>
        <authorList>
            <person name="Xiao L."/>
            <person name="Yang G."/>
            <person name="Zhang L."/>
            <person name="Yang X."/>
            <person name="Zhao S."/>
            <person name="Ji Z."/>
            <person name="Zhou Q."/>
            <person name="Hu M."/>
            <person name="Wang Y."/>
            <person name="Chen M."/>
            <person name="Xu Y."/>
            <person name="Jin H."/>
            <person name="Xiao X."/>
            <person name="Hu G."/>
            <person name="Bao F."/>
            <person name="Hu Y."/>
            <person name="Wan P."/>
            <person name="Li L."/>
            <person name="Deng X."/>
            <person name="Kuang T."/>
            <person name="Xiang C."/>
            <person name="Zhu J.K."/>
            <person name="Oliver M.J."/>
            <person name="He Y."/>
        </authorList>
    </citation>
    <scope>NUCLEOTIDE SEQUENCE [LARGE SCALE GENOMIC DNA]</scope>
    <source>
        <strain evidence="3">cv. XS01</strain>
    </source>
</reference>
<feature type="region of interest" description="Disordered" evidence="1">
    <location>
        <begin position="326"/>
        <end position="376"/>
    </location>
</feature>
<feature type="compositionally biased region" description="Basic and acidic residues" evidence="1">
    <location>
        <begin position="345"/>
        <end position="359"/>
    </location>
</feature>
<proteinExistence type="predicted"/>
<protein>
    <submittedName>
        <fullName evidence="2">Uncharacterized protein</fullName>
    </submittedName>
</protein>
<dbReference type="EMBL" id="KV014386">
    <property type="protein sequence ID" value="KZV22365.1"/>
    <property type="molecule type" value="Genomic_DNA"/>
</dbReference>
<dbReference type="AlphaFoldDB" id="A0A2Z7AKK9"/>
<keyword evidence="3" id="KW-1185">Reference proteome</keyword>
<dbReference type="Proteomes" id="UP000250235">
    <property type="component" value="Unassembled WGS sequence"/>
</dbReference>
<evidence type="ECO:0000313" key="3">
    <source>
        <dbReference type="Proteomes" id="UP000250235"/>
    </source>
</evidence>
<feature type="compositionally biased region" description="Polar residues" evidence="1">
    <location>
        <begin position="328"/>
        <end position="344"/>
    </location>
</feature>
<gene>
    <name evidence="2" type="ORF">F511_28847</name>
</gene>
<evidence type="ECO:0000256" key="1">
    <source>
        <dbReference type="SAM" id="MobiDB-lite"/>
    </source>
</evidence>
<sequence>MVRMFKSLDETWLKGFLEVSNSVFEGTVIEFFANAKVIAGTIVSFIANRKMVITKAPNKNKEMKVEYQLLHDIVAKALCAKAGSFGVVTSEKFDLMVAISVGLKVNWGQILFQTLVAMVHTSTKQSQGFAVQLSVLLERLLQADLGESVWTYTTSSAVHNSAGKGIFAPMEIRKINWATHFLSKIDPTVKDKEILEAFIRPNPVEEHCLLVLKSAWEDVSSKMSEYDKWVQFRTAGSTTSRWSTFLVPETSVAGDAENVDLSQITWAEKRKLLLSGTTPTQQEKPKILAIEFSTHAEHAQRAEKQPAQPEGQVEEIFRTIEDVEETEAMNSQEHQAQGNKQQAQVEERQAQSDEQKAQNEPDPEAEQDRQCPSPSGFQMVVNTAQRAENNIADKEEDFIQAGPQRINVPGNQVDTTKELTSLKDIVSSLGLQVDRVKDDTFMAKNTTLQFRNFVMPKRGKGRAVKREDCCDLGRI</sequence>